<dbReference type="InterPro" id="IPR050645">
    <property type="entry name" value="Histidine_acid_phosphatase"/>
</dbReference>
<dbReference type="FunCoup" id="A2G6W3">
    <property type="interactions" value="32"/>
</dbReference>
<comment type="similarity">
    <text evidence="1">Belongs to the histidine acid phosphatase family.</text>
</comment>
<dbReference type="KEGG" id="tva:4744748"/>
<keyword evidence="4" id="KW-1185">Reference proteome</keyword>
<sequence>MLGLLVASGFSKLHPTCDIPYKFPEPLNTSEYIPEHMEIVLRHGARTPITMWLKTEERGKWQCDADDARASRIEVSPRKNGRRVHKIFEERLSEYPTNCNAGDLTVEGMEQHLKLGAAFREYAINKIKLIPEYYDPRLISARATWYERTYRSGVSFLQGLYPVQDSNEYIDFLVGTKNRDTVHPNNKMCPDLKKLSADFFASSTYMDVHNEVMKYAQPLYDLTGNTDKSPEGLESMCDWAITYYCNEQKLFPIITDELIEQCRKVQAYHFYRISFFNETQGCVGGGPIFRQLFKNYDERGEKKLDVIAAHDSVIAFVLSSLGIGGDWVMTPPYASYITMETYLKDDKTWIRFTYNGEVVNIFNRYQIMEIGEFRSAIQNVLQNCYPDLP</sequence>
<dbReference type="SMR" id="A2G6W3"/>
<dbReference type="GO" id="GO:0016791">
    <property type="term" value="F:phosphatase activity"/>
    <property type="evidence" value="ECO:0000318"/>
    <property type="project" value="GO_Central"/>
</dbReference>
<evidence type="ECO:0000256" key="2">
    <source>
        <dbReference type="ARBA" id="ARBA00022801"/>
    </source>
</evidence>
<dbReference type="InterPro" id="IPR029033">
    <property type="entry name" value="His_PPase_superfam"/>
</dbReference>
<evidence type="ECO:0000313" key="4">
    <source>
        <dbReference type="Proteomes" id="UP000001542"/>
    </source>
</evidence>
<dbReference type="VEuPathDB" id="TrichDB:TVAG_218800"/>
<accession>A2G6W3</accession>
<dbReference type="InterPro" id="IPR000560">
    <property type="entry name" value="His_Pase_clade-2"/>
</dbReference>
<dbReference type="PANTHER" id="PTHR11567:SF110">
    <property type="entry name" value="2-PHOSPHOXYLOSE PHOSPHATASE 1"/>
    <property type="match status" value="1"/>
</dbReference>
<proteinExistence type="inferred from homology"/>
<dbReference type="PANTHER" id="PTHR11567">
    <property type="entry name" value="ACID PHOSPHATASE-RELATED"/>
    <property type="match status" value="1"/>
</dbReference>
<dbReference type="SUPFAM" id="SSF53254">
    <property type="entry name" value="Phosphoglycerate mutase-like"/>
    <property type="match status" value="1"/>
</dbReference>
<dbReference type="Pfam" id="PF00328">
    <property type="entry name" value="His_Phos_2"/>
    <property type="match status" value="1"/>
</dbReference>
<dbReference type="CDD" id="cd07061">
    <property type="entry name" value="HP_HAP_like"/>
    <property type="match status" value="1"/>
</dbReference>
<dbReference type="AlphaFoldDB" id="A2G6W3"/>
<organism evidence="3 4">
    <name type="scientific">Trichomonas vaginalis (strain ATCC PRA-98 / G3)</name>
    <dbReference type="NCBI Taxonomy" id="412133"/>
    <lineage>
        <taxon>Eukaryota</taxon>
        <taxon>Metamonada</taxon>
        <taxon>Parabasalia</taxon>
        <taxon>Trichomonadida</taxon>
        <taxon>Trichomonadidae</taxon>
        <taxon>Trichomonas</taxon>
    </lineage>
</organism>
<keyword evidence="2" id="KW-0378">Hydrolase</keyword>
<dbReference type="InParanoid" id="A2G6W3"/>
<evidence type="ECO:0000256" key="1">
    <source>
        <dbReference type="ARBA" id="ARBA00005375"/>
    </source>
</evidence>
<dbReference type="RefSeq" id="XP_001300033.1">
    <property type="nucleotide sequence ID" value="XM_001300032.1"/>
</dbReference>
<dbReference type="EMBL" id="DS114510">
    <property type="protein sequence ID" value="EAX87103.1"/>
    <property type="molecule type" value="Genomic_DNA"/>
</dbReference>
<dbReference type="Proteomes" id="UP000001542">
    <property type="component" value="Unassembled WGS sequence"/>
</dbReference>
<protein>
    <submittedName>
        <fullName evidence="3">Histidine acid phosphatase family protein</fullName>
    </submittedName>
</protein>
<name>A2G6W3_TRIV3</name>
<gene>
    <name evidence="3" type="ORF">TVAG_218800</name>
</gene>
<dbReference type="eggNOG" id="ENOG502S5PZ">
    <property type="taxonomic scope" value="Eukaryota"/>
</dbReference>
<dbReference type="Gene3D" id="3.40.50.1240">
    <property type="entry name" value="Phosphoglycerate mutase-like"/>
    <property type="match status" value="1"/>
</dbReference>
<evidence type="ECO:0000313" key="3">
    <source>
        <dbReference type="EMBL" id="EAX87103.1"/>
    </source>
</evidence>
<reference evidence="3" key="1">
    <citation type="submission" date="2006-10" db="EMBL/GenBank/DDBJ databases">
        <authorList>
            <person name="Amadeo P."/>
            <person name="Zhao Q."/>
            <person name="Wortman J."/>
            <person name="Fraser-Liggett C."/>
            <person name="Carlton J."/>
        </authorList>
    </citation>
    <scope>NUCLEOTIDE SEQUENCE</scope>
    <source>
        <strain evidence="3">G3</strain>
    </source>
</reference>
<reference evidence="3" key="2">
    <citation type="journal article" date="2007" name="Science">
        <title>Draft genome sequence of the sexually transmitted pathogen Trichomonas vaginalis.</title>
        <authorList>
            <person name="Carlton J.M."/>
            <person name="Hirt R.P."/>
            <person name="Silva J.C."/>
            <person name="Delcher A.L."/>
            <person name="Schatz M."/>
            <person name="Zhao Q."/>
            <person name="Wortman J.R."/>
            <person name="Bidwell S.L."/>
            <person name="Alsmark U.C.M."/>
            <person name="Besteiro S."/>
            <person name="Sicheritz-Ponten T."/>
            <person name="Noel C.J."/>
            <person name="Dacks J.B."/>
            <person name="Foster P.G."/>
            <person name="Simillion C."/>
            <person name="Van de Peer Y."/>
            <person name="Miranda-Saavedra D."/>
            <person name="Barton G.J."/>
            <person name="Westrop G.D."/>
            <person name="Mueller S."/>
            <person name="Dessi D."/>
            <person name="Fiori P.L."/>
            <person name="Ren Q."/>
            <person name="Paulsen I."/>
            <person name="Zhang H."/>
            <person name="Bastida-Corcuera F.D."/>
            <person name="Simoes-Barbosa A."/>
            <person name="Brown M.T."/>
            <person name="Hayes R.D."/>
            <person name="Mukherjee M."/>
            <person name="Okumura C.Y."/>
            <person name="Schneider R."/>
            <person name="Smith A.J."/>
            <person name="Vanacova S."/>
            <person name="Villalvazo M."/>
            <person name="Haas B.J."/>
            <person name="Pertea M."/>
            <person name="Feldblyum T.V."/>
            <person name="Utterback T.R."/>
            <person name="Shu C.L."/>
            <person name="Osoegawa K."/>
            <person name="de Jong P.J."/>
            <person name="Hrdy I."/>
            <person name="Horvathova L."/>
            <person name="Zubacova Z."/>
            <person name="Dolezal P."/>
            <person name="Malik S.B."/>
            <person name="Logsdon J.M. Jr."/>
            <person name="Henze K."/>
            <person name="Gupta A."/>
            <person name="Wang C.C."/>
            <person name="Dunne R.L."/>
            <person name="Upcroft J.A."/>
            <person name="Upcroft P."/>
            <person name="White O."/>
            <person name="Salzberg S.L."/>
            <person name="Tang P."/>
            <person name="Chiu C.-H."/>
            <person name="Lee Y.-S."/>
            <person name="Embley T.M."/>
            <person name="Coombs G.H."/>
            <person name="Mottram J.C."/>
            <person name="Tachezy J."/>
            <person name="Fraser-Liggett C.M."/>
            <person name="Johnson P.J."/>
        </authorList>
    </citation>
    <scope>NUCLEOTIDE SEQUENCE [LARGE SCALE GENOMIC DNA]</scope>
    <source>
        <strain evidence="3">G3</strain>
    </source>
</reference>
<dbReference type="VEuPathDB" id="TrichDB:TVAGG3_0416840"/>
<dbReference type="OrthoDB" id="10257284at2759"/>